<dbReference type="PRINTS" id="PR00834">
    <property type="entry name" value="PROTEASES2C"/>
</dbReference>
<dbReference type="PANTHER" id="PTHR22939:SF129">
    <property type="entry name" value="SERINE PROTEASE HTRA2, MITOCHONDRIAL"/>
    <property type="match status" value="1"/>
</dbReference>
<evidence type="ECO:0008006" key="2">
    <source>
        <dbReference type="Google" id="ProtNLM"/>
    </source>
</evidence>
<protein>
    <recommendedName>
        <fullName evidence="2">Serine protease</fullName>
    </recommendedName>
</protein>
<dbReference type="EMBL" id="BARS01005365">
    <property type="protein sequence ID" value="GAF72264.1"/>
    <property type="molecule type" value="Genomic_DNA"/>
</dbReference>
<dbReference type="InterPro" id="IPR001940">
    <property type="entry name" value="Peptidase_S1C"/>
</dbReference>
<dbReference type="SUPFAM" id="SSF50494">
    <property type="entry name" value="Trypsin-like serine proteases"/>
    <property type="match status" value="1"/>
</dbReference>
<dbReference type="AlphaFoldDB" id="X0RTU1"/>
<gene>
    <name evidence="1" type="ORF">S01H1_10515</name>
</gene>
<dbReference type="Gene3D" id="2.40.10.120">
    <property type="match status" value="1"/>
</dbReference>
<accession>X0RTU1</accession>
<comment type="caution">
    <text evidence="1">The sequence shown here is derived from an EMBL/GenBank/DDBJ whole genome shotgun (WGS) entry which is preliminary data.</text>
</comment>
<dbReference type="InterPro" id="IPR009003">
    <property type="entry name" value="Peptidase_S1_PA"/>
</dbReference>
<reference evidence="1" key="1">
    <citation type="journal article" date="2014" name="Front. Microbiol.">
        <title>High frequency of phylogenetically diverse reductive dehalogenase-homologous genes in deep subseafloor sedimentary metagenomes.</title>
        <authorList>
            <person name="Kawai M."/>
            <person name="Futagami T."/>
            <person name="Toyoda A."/>
            <person name="Takaki Y."/>
            <person name="Nishi S."/>
            <person name="Hori S."/>
            <person name="Arai W."/>
            <person name="Tsubouchi T."/>
            <person name="Morono Y."/>
            <person name="Uchiyama I."/>
            <person name="Ito T."/>
            <person name="Fujiyama A."/>
            <person name="Inagaki F."/>
            <person name="Takami H."/>
        </authorList>
    </citation>
    <scope>NUCLEOTIDE SEQUENCE</scope>
    <source>
        <strain evidence="1">Expedition CK06-06</strain>
    </source>
</reference>
<dbReference type="Pfam" id="PF13365">
    <property type="entry name" value="Trypsin_2"/>
    <property type="match status" value="1"/>
</dbReference>
<feature type="non-terminal residue" evidence="1">
    <location>
        <position position="179"/>
    </location>
</feature>
<sequence>MSGAPVWIVTCLLVAGGGPVDAGALARVRAFERARIKVIADAAPAVVCMFDVGRQGGGAGVIIDPDGYGLTNHHVVGGMANRKGLGGLSDHHLYEYEVLGVDPTGDVAMFKLVGRRRGEPSAGGRRLSASGRRSSVVWPWVPLGDSDAVRVGDGAIAMGNPFVLAEDYTPTVTLGIISG</sequence>
<dbReference type="PANTHER" id="PTHR22939">
    <property type="entry name" value="SERINE PROTEASE FAMILY S1C HTRA-RELATED"/>
    <property type="match status" value="1"/>
</dbReference>
<organism evidence="1">
    <name type="scientific">marine sediment metagenome</name>
    <dbReference type="NCBI Taxonomy" id="412755"/>
    <lineage>
        <taxon>unclassified sequences</taxon>
        <taxon>metagenomes</taxon>
        <taxon>ecological metagenomes</taxon>
    </lineage>
</organism>
<dbReference type="GO" id="GO:0006508">
    <property type="term" value="P:proteolysis"/>
    <property type="evidence" value="ECO:0007669"/>
    <property type="project" value="InterPro"/>
</dbReference>
<proteinExistence type="predicted"/>
<evidence type="ECO:0000313" key="1">
    <source>
        <dbReference type="EMBL" id="GAF72264.1"/>
    </source>
</evidence>
<dbReference type="GO" id="GO:0004252">
    <property type="term" value="F:serine-type endopeptidase activity"/>
    <property type="evidence" value="ECO:0007669"/>
    <property type="project" value="InterPro"/>
</dbReference>
<name>X0RTU1_9ZZZZ</name>